<dbReference type="Gene3D" id="2.40.128.110">
    <property type="entry name" value="Lipid/polyisoprenoid-binding, YceI-like"/>
    <property type="match status" value="1"/>
</dbReference>
<dbReference type="PANTHER" id="PTHR34406:SF2">
    <property type="entry name" value="PERIPLASMIC PROTEIN"/>
    <property type="match status" value="1"/>
</dbReference>
<dbReference type="KEGG" id="ptes:JQU52_06515"/>
<dbReference type="Proteomes" id="UP000653156">
    <property type="component" value="Chromosome"/>
</dbReference>
<keyword evidence="4" id="KW-1185">Reference proteome</keyword>
<evidence type="ECO:0000259" key="2">
    <source>
        <dbReference type="SMART" id="SM00867"/>
    </source>
</evidence>
<keyword evidence="1" id="KW-0732">Signal</keyword>
<reference evidence="3" key="1">
    <citation type="submission" date="2021-02" db="EMBL/GenBank/DDBJ databases">
        <title>Neisseriaceae sp. 26B isolated from the cloaca of a Common Toad-headed Turtle (Mesoclemmys nasuta).</title>
        <authorList>
            <person name="Spergser J."/>
            <person name="Busse H.-J."/>
        </authorList>
    </citation>
    <scope>NUCLEOTIDE SEQUENCE</scope>
    <source>
        <strain evidence="3">26B</strain>
    </source>
</reference>
<dbReference type="SMART" id="SM00867">
    <property type="entry name" value="YceI"/>
    <property type="match status" value="1"/>
</dbReference>
<gene>
    <name evidence="3" type="ORF">JQU52_06515</name>
</gene>
<proteinExistence type="predicted"/>
<dbReference type="InterPro" id="IPR007372">
    <property type="entry name" value="Lipid/polyisoprenoid-bd_YceI"/>
</dbReference>
<dbReference type="RefSeq" id="WP_230340535.1">
    <property type="nucleotide sequence ID" value="NZ_CP069798.1"/>
</dbReference>
<dbReference type="InterPro" id="IPR036761">
    <property type="entry name" value="TTHA0802/YceI-like_sf"/>
</dbReference>
<accession>A0A892ZJA5</accession>
<dbReference type="EMBL" id="CP069798">
    <property type="protein sequence ID" value="QRQ83291.1"/>
    <property type="molecule type" value="Genomic_DNA"/>
</dbReference>
<dbReference type="PANTHER" id="PTHR34406">
    <property type="entry name" value="PROTEIN YCEI"/>
    <property type="match status" value="1"/>
</dbReference>
<dbReference type="SUPFAM" id="SSF101874">
    <property type="entry name" value="YceI-like"/>
    <property type="match status" value="1"/>
</dbReference>
<feature type="chain" id="PRO_5034493803" evidence="1">
    <location>
        <begin position="20"/>
        <end position="187"/>
    </location>
</feature>
<dbReference type="AlphaFoldDB" id="A0A892ZJA5"/>
<evidence type="ECO:0000313" key="4">
    <source>
        <dbReference type="Proteomes" id="UP000653156"/>
    </source>
</evidence>
<dbReference type="Pfam" id="PF04264">
    <property type="entry name" value="YceI"/>
    <property type="match status" value="1"/>
</dbReference>
<protein>
    <submittedName>
        <fullName evidence="3">Polyisoprenoid-binding protein</fullName>
    </submittedName>
</protein>
<evidence type="ECO:0000256" key="1">
    <source>
        <dbReference type="SAM" id="SignalP"/>
    </source>
</evidence>
<feature type="signal peptide" evidence="1">
    <location>
        <begin position="1"/>
        <end position="19"/>
    </location>
</feature>
<name>A0A892ZJA5_9NEIS</name>
<evidence type="ECO:0000313" key="3">
    <source>
        <dbReference type="EMBL" id="QRQ83291.1"/>
    </source>
</evidence>
<sequence>MLKTTTTMALLLLATTALADEYTIDPAHANARFAIDHFGTSTNHGGFYNLTGTVKYDAAAQTGFVDITIPVSSLNSGNSRFDTHLKSADLFNAAEYPVMRFVSKQWHFADGKVSRVDGFLTLLGQTRPLSLTATKFNCYQSPILQKPVCGGDFETTLDRTQWGMNYLVNMGMSKNVKLNIQIEAAKK</sequence>
<feature type="domain" description="Lipid/polyisoprenoid-binding YceI-like" evidence="2">
    <location>
        <begin position="21"/>
        <end position="185"/>
    </location>
</feature>
<organism evidence="3 4">
    <name type="scientific">Paralysiella testudinis</name>
    <dbReference type="NCBI Taxonomy" id="2809020"/>
    <lineage>
        <taxon>Bacteria</taxon>
        <taxon>Pseudomonadati</taxon>
        <taxon>Pseudomonadota</taxon>
        <taxon>Betaproteobacteria</taxon>
        <taxon>Neisseriales</taxon>
        <taxon>Neisseriaceae</taxon>
        <taxon>Paralysiella</taxon>
    </lineage>
</organism>